<dbReference type="AlphaFoldDB" id="A0A914DY69"/>
<evidence type="ECO:0000313" key="2">
    <source>
        <dbReference type="Proteomes" id="UP000887540"/>
    </source>
</evidence>
<reference evidence="3" key="1">
    <citation type="submission" date="2022-11" db="UniProtKB">
        <authorList>
            <consortium name="WormBaseParasite"/>
        </authorList>
    </citation>
    <scope>IDENTIFICATION</scope>
</reference>
<evidence type="ECO:0000313" key="3">
    <source>
        <dbReference type="WBParaSite" id="ACRNAN_scaffold4424.g12245.t1"/>
    </source>
</evidence>
<dbReference type="WBParaSite" id="ACRNAN_scaffold4424.g12245.t1">
    <property type="protein sequence ID" value="ACRNAN_scaffold4424.g12245.t1"/>
    <property type="gene ID" value="ACRNAN_scaffold4424.g12245"/>
</dbReference>
<dbReference type="Pfam" id="PF06374">
    <property type="entry name" value="NDUF_C2"/>
    <property type="match status" value="1"/>
</dbReference>
<dbReference type="InterPro" id="IPR009423">
    <property type="entry name" value="NDUC2"/>
</dbReference>
<organism evidence="2 3">
    <name type="scientific">Acrobeloides nanus</name>
    <dbReference type="NCBI Taxonomy" id="290746"/>
    <lineage>
        <taxon>Eukaryota</taxon>
        <taxon>Metazoa</taxon>
        <taxon>Ecdysozoa</taxon>
        <taxon>Nematoda</taxon>
        <taxon>Chromadorea</taxon>
        <taxon>Rhabditida</taxon>
        <taxon>Tylenchina</taxon>
        <taxon>Cephalobomorpha</taxon>
        <taxon>Cephaloboidea</taxon>
        <taxon>Cephalobidae</taxon>
        <taxon>Acrobeloides</taxon>
    </lineage>
</organism>
<proteinExistence type="predicted"/>
<dbReference type="GO" id="GO:0005743">
    <property type="term" value="C:mitochondrial inner membrane"/>
    <property type="evidence" value="ECO:0007669"/>
    <property type="project" value="InterPro"/>
</dbReference>
<keyword evidence="1" id="KW-0472">Membrane</keyword>
<feature type="transmembrane region" description="Helical" evidence="1">
    <location>
        <begin position="65"/>
        <end position="86"/>
    </location>
</feature>
<keyword evidence="1" id="KW-0812">Transmembrane</keyword>
<dbReference type="GO" id="GO:0006120">
    <property type="term" value="P:mitochondrial electron transport, NADH to ubiquinone"/>
    <property type="evidence" value="ECO:0007669"/>
    <property type="project" value="InterPro"/>
</dbReference>
<evidence type="ECO:0000256" key="1">
    <source>
        <dbReference type="SAM" id="Phobius"/>
    </source>
</evidence>
<feature type="transmembrane region" description="Helical" evidence="1">
    <location>
        <begin position="41"/>
        <end position="59"/>
    </location>
</feature>
<keyword evidence="1" id="KW-1133">Transmembrane helix</keyword>
<name>A0A914DY69_9BILA</name>
<accession>A0A914DY69</accession>
<sequence>MSHEITRVPESEITRRERHLMAHTRPYKLHDPFTWSYRAKCGAGAVSTCVFGSIVYSAWYRTPWYFGLAYKVVGTTAAATVAYFLGYAREHQSRTRDAVINHYMELYPEDFKQVNDYHGRPYSAVMLPWFPRRAQYNAYNKIDNSDYD</sequence>
<keyword evidence="2" id="KW-1185">Reference proteome</keyword>
<protein>
    <submittedName>
        <fullName evidence="3">Uncharacterized protein</fullName>
    </submittedName>
</protein>
<dbReference type="Proteomes" id="UP000887540">
    <property type="component" value="Unplaced"/>
</dbReference>